<gene>
    <name evidence="1" type="ORF">Q5P01_016434</name>
</gene>
<sequence length="102" mass="11810">MTLSGRGTAVRNRQAIITRHKREQRPNFYCSRKQNQRAQTYSGSSWWGFPRKIACREPLYELHHNMYLQYVGITPTWREGGAAHNLCSSMCHIPNLTSNTGQ</sequence>
<dbReference type="Proteomes" id="UP001187415">
    <property type="component" value="Unassembled WGS sequence"/>
</dbReference>
<evidence type="ECO:0000313" key="2">
    <source>
        <dbReference type="Proteomes" id="UP001187415"/>
    </source>
</evidence>
<dbReference type="EMBL" id="JAUPFM010000012">
    <property type="protein sequence ID" value="KAK2835950.1"/>
    <property type="molecule type" value="Genomic_DNA"/>
</dbReference>
<evidence type="ECO:0000313" key="1">
    <source>
        <dbReference type="EMBL" id="KAK2835950.1"/>
    </source>
</evidence>
<name>A0AA88ME33_CHASR</name>
<dbReference type="AlphaFoldDB" id="A0AA88ME33"/>
<comment type="caution">
    <text evidence="1">The sequence shown here is derived from an EMBL/GenBank/DDBJ whole genome shotgun (WGS) entry which is preliminary data.</text>
</comment>
<proteinExistence type="predicted"/>
<organism evidence="1 2">
    <name type="scientific">Channa striata</name>
    <name type="common">Snakehead murrel</name>
    <name type="synonym">Ophicephalus striatus</name>
    <dbReference type="NCBI Taxonomy" id="64152"/>
    <lineage>
        <taxon>Eukaryota</taxon>
        <taxon>Metazoa</taxon>
        <taxon>Chordata</taxon>
        <taxon>Craniata</taxon>
        <taxon>Vertebrata</taxon>
        <taxon>Euteleostomi</taxon>
        <taxon>Actinopterygii</taxon>
        <taxon>Neopterygii</taxon>
        <taxon>Teleostei</taxon>
        <taxon>Neoteleostei</taxon>
        <taxon>Acanthomorphata</taxon>
        <taxon>Anabantaria</taxon>
        <taxon>Anabantiformes</taxon>
        <taxon>Channoidei</taxon>
        <taxon>Channidae</taxon>
        <taxon>Channa</taxon>
    </lineage>
</organism>
<reference evidence="1" key="1">
    <citation type="submission" date="2023-07" db="EMBL/GenBank/DDBJ databases">
        <title>Chromosome-level Genome Assembly of Striped Snakehead (Channa striata).</title>
        <authorList>
            <person name="Liu H."/>
        </authorList>
    </citation>
    <scope>NUCLEOTIDE SEQUENCE</scope>
    <source>
        <strain evidence="1">Gz</strain>
        <tissue evidence="1">Muscle</tissue>
    </source>
</reference>
<protein>
    <submittedName>
        <fullName evidence="1">Uncharacterized protein</fullName>
    </submittedName>
</protein>
<keyword evidence="2" id="KW-1185">Reference proteome</keyword>
<accession>A0AA88ME33</accession>